<dbReference type="Proteomes" id="UP000782705">
    <property type="component" value="Unassembled WGS sequence"/>
</dbReference>
<evidence type="ECO:0000313" key="1">
    <source>
        <dbReference type="EMBL" id="KAF1302197.1"/>
    </source>
</evidence>
<evidence type="ECO:0000313" key="2">
    <source>
        <dbReference type="Proteomes" id="UP000782705"/>
    </source>
</evidence>
<gene>
    <name evidence="1" type="ORF">BAU17_02140</name>
</gene>
<sequence length="150" mass="17246">MNSAMKKIVDFFEQQEVLEQRKQEIIDEEKMKLKRNHLGYVSNYVKNTDNLLTVDEVRKCLEEEELEAAEMFNATKEHRYISSTASSNYNMAVARLSAIEAAKEVLAESLNNVTVSYFNENLADAMAKYEKELQEQGSNQLTIEPTEVPE</sequence>
<evidence type="ECO:0008006" key="3">
    <source>
        <dbReference type="Google" id="ProtNLM"/>
    </source>
</evidence>
<proteinExistence type="predicted"/>
<name>A0ABQ6YWX1_9ENTE</name>
<comment type="caution">
    <text evidence="1">The sequence shown here is derived from an EMBL/GenBank/DDBJ whole genome shotgun (WGS) entry which is preliminary data.</text>
</comment>
<protein>
    <recommendedName>
        <fullName evidence="3">Phage protein</fullName>
    </recommendedName>
</protein>
<organism evidence="1 2">
    <name type="scientific">Candidatus Enterococcus willemsii</name>
    <dbReference type="NCBI Taxonomy" id="1857215"/>
    <lineage>
        <taxon>Bacteria</taxon>
        <taxon>Bacillati</taxon>
        <taxon>Bacillota</taxon>
        <taxon>Bacilli</taxon>
        <taxon>Lactobacillales</taxon>
        <taxon>Enterococcaceae</taxon>
        <taxon>Enterococcus</taxon>
    </lineage>
</organism>
<keyword evidence="2" id="KW-1185">Reference proteome</keyword>
<dbReference type="RefSeq" id="WP_161903176.1">
    <property type="nucleotide sequence ID" value="NZ_MAEL01000054.1"/>
</dbReference>
<dbReference type="EMBL" id="MAEL01000054">
    <property type="protein sequence ID" value="KAF1302197.1"/>
    <property type="molecule type" value="Genomic_DNA"/>
</dbReference>
<accession>A0ABQ6YWX1</accession>
<reference evidence="1 2" key="1">
    <citation type="submission" date="2016-06" db="EMBL/GenBank/DDBJ databases">
        <title>Four novel species of enterococci isolated from chicken manure.</title>
        <authorList>
            <person name="Van Tyne D."/>
        </authorList>
    </citation>
    <scope>NUCLEOTIDE SEQUENCE [LARGE SCALE GENOMIC DNA]</scope>
    <source>
        <strain evidence="1 2">CU12B</strain>
    </source>
</reference>